<feature type="non-terminal residue" evidence="3">
    <location>
        <position position="1"/>
    </location>
</feature>
<dbReference type="Proteomes" id="UP000247702">
    <property type="component" value="Unassembled WGS sequence"/>
</dbReference>
<name>A0A2Z6RDS5_9GLOM</name>
<proteinExistence type="predicted"/>
<keyword evidence="4" id="KW-1185">Reference proteome</keyword>
<keyword evidence="2" id="KW-1133">Transmembrane helix</keyword>
<evidence type="ECO:0000313" key="3">
    <source>
        <dbReference type="EMBL" id="GBC00756.1"/>
    </source>
</evidence>
<dbReference type="AlphaFoldDB" id="A0A2Z6RDS5"/>
<gene>
    <name evidence="3" type="ORF">RclHR1_39650001</name>
</gene>
<feature type="compositionally biased region" description="Acidic residues" evidence="1">
    <location>
        <begin position="70"/>
        <end position="100"/>
    </location>
</feature>
<evidence type="ECO:0000256" key="1">
    <source>
        <dbReference type="SAM" id="MobiDB-lite"/>
    </source>
</evidence>
<reference evidence="3 4" key="1">
    <citation type="submission" date="2017-11" db="EMBL/GenBank/DDBJ databases">
        <title>The genome of Rhizophagus clarus HR1 reveals common genetic basis of auxotrophy among arbuscular mycorrhizal fungi.</title>
        <authorList>
            <person name="Kobayashi Y."/>
        </authorList>
    </citation>
    <scope>NUCLEOTIDE SEQUENCE [LARGE SCALE GENOMIC DNA]</scope>
    <source>
        <strain evidence="3 4">HR1</strain>
    </source>
</reference>
<accession>A0A2Z6RDS5</accession>
<dbReference type="EMBL" id="BEXD01003296">
    <property type="protein sequence ID" value="GBC00756.1"/>
    <property type="molecule type" value="Genomic_DNA"/>
</dbReference>
<keyword evidence="2" id="KW-0812">Transmembrane</keyword>
<feature type="region of interest" description="Disordered" evidence="1">
    <location>
        <begin position="64"/>
        <end position="111"/>
    </location>
</feature>
<organism evidence="3 4">
    <name type="scientific">Rhizophagus clarus</name>
    <dbReference type="NCBI Taxonomy" id="94130"/>
    <lineage>
        <taxon>Eukaryota</taxon>
        <taxon>Fungi</taxon>
        <taxon>Fungi incertae sedis</taxon>
        <taxon>Mucoromycota</taxon>
        <taxon>Glomeromycotina</taxon>
        <taxon>Glomeromycetes</taxon>
        <taxon>Glomerales</taxon>
        <taxon>Glomeraceae</taxon>
        <taxon>Rhizophagus</taxon>
    </lineage>
</organism>
<evidence type="ECO:0000313" key="4">
    <source>
        <dbReference type="Proteomes" id="UP000247702"/>
    </source>
</evidence>
<feature type="transmembrane region" description="Helical" evidence="2">
    <location>
        <begin position="16"/>
        <end position="37"/>
    </location>
</feature>
<keyword evidence="2" id="KW-0472">Membrane</keyword>
<comment type="caution">
    <text evidence="3">The sequence shown here is derived from an EMBL/GenBank/DDBJ whole genome shotgun (WGS) entry which is preliminary data.</text>
</comment>
<sequence length="130" mass="14893">LLEEEHADSLWTEPMIGFYFLVLYSFFLLLALPHVCIKNFMCKHFGSFDYVEIESVIDVDEGNESKIEIDIDENENDGNDEESEINVDENENDGNDEESESNGNVIIGNDERSKNDRNVIIGIQNDNNEI</sequence>
<evidence type="ECO:0000256" key="2">
    <source>
        <dbReference type="SAM" id="Phobius"/>
    </source>
</evidence>
<protein>
    <submittedName>
        <fullName evidence="3">Uncharacterized protein</fullName>
    </submittedName>
</protein>